<reference evidence="1" key="1">
    <citation type="journal article" date="2020" name="mSystems">
        <title>Genome- and Community-Level Interaction Insights into Carbon Utilization and Element Cycling Functions of Hydrothermarchaeota in Hydrothermal Sediment.</title>
        <authorList>
            <person name="Zhou Z."/>
            <person name="Liu Y."/>
            <person name="Xu W."/>
            <person name="Pan J."/>
            <person name="Luo Z.H."/>
            <person name="Li M."/>
        </authorList>
    </citation>
    <scope>NUCLEOTIDE SEQUENCE [LARGE SCALE GENOMIC DNA]</scope>
    <source>
        <strain evidence="1">SpSt-97</strain>
    </source>
</reference>
<proteinExistence type="predicted"/>
<sequence>MPFSDFSETQSNPLRKIIDLLWDPREYIKTGLKAILERNELLRELFGFLRNAIFSVGYRIPDPLSISLLDLAARGRLVKLCQRLFKGKPKIEEKS</sequence>
<accession>A0A7C3YNH3</accession>
<dbReference type="AlphaFoldDB" id="A0A7C3YNH3"/>
<evidence type="ECO:0000313" key="1">
    <source>
        <dbReference type="EMBL" id="HGE66186.1"/>
    </source>
</evidence>
<protein>
    <submittedName>
        <fullName evidence="1">Uncharacterized protein</fullName>
    </submittedName>
</protein>
<organism evidence="1">
    <name type="scientific">Geoglobus ahangari</name>
    <dbReference type="NCBI Taxonomy" id="113653"/>
    <lineage>
        <taxon>Archaea</taxon>
        <taxon>Methanobacteriati</taxon>
        <taxon>Methanobacteriota</taxon>
        <taxon>Archaeoglobi</taxon>
        <taxon>Archaeoglobales</taxon>
        <taxon>Archaeoglobaceae</taxon>
        <taxon>Geoglobus</taxon>
    </lineage>
</organism>
<gene>
    <name evidence="1" type="ORF">ENX77_03545</name>
</gene>
<dbReference type="EMBL" id="DTPI01000023">
    <property type="protein sequence ID" value="HGE66186.1"/>
    <property type="molecule type" value="Genomic_DNA"/>
</dbReference>
<name>A0A7C3YNH3_9EURY</name>
<comment type="caution">
    <text evidence="1">The sequence shown here is derived from an EMBL/GenBank/DDBJ whole genome shotgun (WGS) entry which is preliminary data.</text>
</comment>